<dbReference type="AlphaFoldDB" id="A0A1G1W762"/>
<dbReference type="Pfam" id="PF01855">
    <property type="entry name" value="POR_N"/>
    <property type="match status" value="1"/>
</dbReference>
<evidence type="ECO:0000256" key="1">
    <source>
        <dbReference type="ARBA" id="ARBA00023002"/>
    </source>
</evidence>
<dbReference type="Gene3D" id="3.40.50.970">
    <property type="match status" value="1"/>
</dbReference>
<evidence type="ECO:0000259" key="4">
    <source>
        <dbReference type="Pfam" id="PF17147"/>
    </source>
</evidence>
<dbReference type="PANTHER" id="PTHR32154:SF20">
    <property type="entry name" value="2-OXOGLUTARATE OXIDOREDUCTASE SUBUNIT KORA"/>
    <property type="match status" value="1"/>
</dbReference>
<dbReference type="Gene3D" id="3.40.920.10">
    <property type="entry name" value="Pyruvate-ferredoxin oxidoreductase, PFOR, domain III"/>
    <property type="match status" value="1"/>
</dbReference>
<evidence type="ECO:0008006" key="7">
    <source>
        <dbReference type="Google" id="ProtNLM"/>
    </source>
</evidence>
<feature type="domain" description="Pyruvate:ferredoxin oxidoreductase core" evidence="4">
    <location>
        <begin position="492"/>
        <end position="586"/>
    </location>
</feature>
<dbReference type="InterPro" id="IPR022367">
    <property type="entry name" value="2-oxoacid/accept_OxRdtase_asu"/>
</dbReference>
<dbReference type="SUPFAM" id="SSF53323">
    <property type="entry name" value="Pyruvate-ferredoxin oxidoreductase, PFOR, domain III"/>
    <property type="match status" value="1"/>
</dbReference>
<protein>
    <recommendedName>
        <fullName evidence="7">2-oxoacid:ferredoxin oxidoreductase subunit alpha</fullName>
    </recommendedName>
</protein>
<dbReference type="GO" id="GO:0016903">
    <property type="term" value="F:oxidoreductase activity, acting on the aldehyde or oxo group of donors"/>
    <property type="evidence" value="ECO:0007669"/>
    <property type="project" value="InterPro"/>
</dbReference>
<feature type="domain" description="Pyruvate flavodoxin/ferredoxin oxidoreductase pyrimidine binding" evidence="3">
    <location>
        <begin position="229"/>
        <end position="467"/>
    </location>
</feature>
<dbReference type="InterPro" id="IPR029061">
    <property type="entry name" value="THDP-binding"/>
</dbReference>
<dbReference type="Gene3D" id="3.40.50.920">
    <property type="match status" value="1"/>
</dbReference>
<comment type="caution">
    <text evidence="5">The sequence shown here is derived from an EMBL/GenBank/DDBJ whole genome shotgun (WGS) entry which is preliminary data.</text>
</comment>
<reference evidence="5 6" key="1">
    <citation type="journal article" date="2016" name="Nat. Commun.">
        <title>Thousands of microbial genomes shed light on interconnected biogeochemical processes in an aquifer system.</title>
        <authorList>
            <person name="Anantharaman K."/>
            <person name="Brown C.T."/>
            <person name="Hug L.A."/>
            <person name="Sharon I."/>
            <person name="Castelle C.J."/>
            <person name="Probst A.J."/>
            <person name="Thomas B.C."/>
            <person name="Singh A."/>
            <person name="Wilkins M.J."/>
            <person name="Karaoz U."/>
            <person name="Brodie E.L."/>
            <person name="Williams K.H."/>
            <person name="Hubbard S.S."/>
            <person name="Banfield J.F."/>
        </authorList>
    </citation>
    <scope>NUCLEOTIDE SEQUENCE [LARGE SCALE GENOMIC DNA]</scope>
</reference>
<keyword evidence="1" id="KW-0560">Oxidoreductase</keyword>
<accession>A0A1G1W762</accession>
<name>A0A1G1W762_9BACT</name>
<evidence type="ECO:0000259" key="3">
    <source>
        <dbReference type="Pfam" id="PF01855"/>
    </source>
</evidence>
<dbReference type="InterPro" id="IPR002880">
    <property type="entry name" value="Pyrv_Fd/Flavodoxin_OxRdtase_N"/>
</dbReference>
<evidence type="ECO:0000313" key="6">
    <source>
        <dbReference type="Proteomes" id="UP000176631"/>
    </source>
</evidence>
<dbReference type="CDD" id="cd07034">
    <property type="entry name" value="TPP_PYR_PFOR_IOR-alpha_like"/>
    <property type="match status" value="1"/>
</dbReference>
<dbReference type="EMBL" id="MHCP01000025">
    <property type="protein sequence ID" value="OGY23498.1"/>
    <property type="molecule type" value="Genomic_DNA"/>
</dbReference>
<gene>
    <name evidence="5" type="ORF">A2172_04790</name>
</gene>
<dbReference type="InterPro" id="IPR019752">
    <property type="entry name" value="Pyrv/ketoisovalerate_OxRed_cat"/>
</dbReference>
<dbReference type="PANTHER" id="PTHR32154">
    <property type="entry name" value="PYRUVATE-FLAVODOXIN OXIDOREDUCTASE-RELATED"/>
    <property type="match status" value="1"/>
</dbReference>
<dbReference type="NCBIfam" id="TIGR03710">
    <property type="entry name" value="OAFO_sf"/>
    <property type="match status" value="1"/>
</dbReference>
<dbReference type="InterPro" id="IPR050722">
    <property type="entry name" value="Pyruvate:ferred/Flavod_OxRd"/>
</dbReference>
<organism evidence="5 6">
    <name type="scientific">Candidatus Woykebacteria bacterium RBG_13_40_15</name>
    <dbReference type="NCBI Taxonomy" id="1802593"/>
    <lineage>
        <taxon>Bacteria</taxon>
        <taxon>Candidatus Woykeibacteriota</taxon>
    </lineage>
</organism>
<sequence>MVALLQNPFKANGRKIKINDLNLKIGGEAGFGIMASGLIFAKAVNRAGLSTFGYVEYPSLVRGGHNTYQIKVTSKPYFAPEKQVDLLIALNKNTVDVDGANLGPFSGVIFNDEEFKLESSEFEKKNVFLYPVPLEKIATEVGGGKLVVNTVALGAALALVGLDFQYLSSVLTNTFRQKGEQVVNLNIKSARGGYDYVREKYADHFSFKLEKLDGPPKFVMSGNEAIALGAIAAGCKMYVSYPMTPSSSILHYLADHQLKADMIVKHCADEIEAIDMAIGGSFAGVRTAVGTSGGGFALMAESYGLAGILETPLVVINVQRPGPATGMPTWTGQPDLDFVMYAGQDEFPKIIIAPGDPAGAFYGTAQAFNLAAEYQTTVMILSDKFLGESIYGTEEFDTNKIKIEEGGILSESELLNTENYKRYEFTETGVSPRSLPGQKSGKYVANSYEHDEFGFVSEDPDNRVSMMTKRMKKLVTASNGLPGPTLYGEVEAKITLVGWGSSKGPILKALDLLKQEGISANFLHFVYISPFPIEATAKILSSAKKTLICEGNYTGQLARLIREKTGIEIKRGLLKFDGRPFYPEEIAKAAKEAV</sequence>
<dbReference type="Proteomes" id="UP000176631">
    <property type="component" value="Unassembled WGS sequence"/>
</dbReference>
<dbReference type="Pfam" id="PF01558">
    <property type="entry name" value="POR"/>
    <property type="match status" value="1"/>
</dbReference>
<proteinExistence type="predicted"/>
<dbReference type="Pfam" id="PF17147">
    <property type="entry name" value="PFOR_II"/>
    <property type="match status" value="1"/>
</dbReference>
<evidence type="ECO:0000313" key="5">
    <source>
        <dbReference type="EMBL" id="OGY23498.1"/>
    </source>
</evidence>
<feature type="domain" description="Pyruvate/ketoisovalerate oxidoreductase catalytic" evidence="2">
    <location>
        <begin position="30"/>
        <end position="195"/>
    </location>
</feature>
<dbReference type="InterPro" id="IPR033412">
    <property type="entry name" value="PFOR_II"/>
</dbReference>
<dbReference type="SUPFAM" id="SSF52518">
    <property type="entry name" value="Thiamin diphosphate-binding fold (THDP-binding)"/>
    <property type="match status" value="1"/>
</dbReference>
<dbReference type="InterPro" id="IPR009014">
    <property type="entry name" value="Transketo_C/PFOR_II"/>
</dbReference>
<dbReference type="InterPro" id="IPR002869">
    <property type="entry name" value="Pyrv_flavodox_OxRed_cen"/>
</dbReference>
<dbReference type="FunFam" id="3.40.50.920:FF:000009">
    <property type="entry name" value="2-oxoglutarate ferredoxin oxidoreductase subunit alpha"/>
    <property type="match status" value="1"/>
</dbReference>
<evidence type="ECO:0000259" key="2">
    <source>
        <dbReference type="Pfam" id="PF01558"/>
    </source>
</evidence>
<dbReference type="SUPFAM" id="SSF52922">
    <property type="entry name" value="TK C-terminal domain-like"/>
    <property type="match status" value="1"/>
</dbReference>
<dbReference type="GO" id="GO:0006979">
    <property type="term" value="P:response to oxidative stress"/>
    <property type="evidence" value="ECO:0007669"/>
    <property type="project" value="TreeGrafter"/>
</dbReference>
<dbReference type="STRING" id="1802593.A2172_04790"/>